<evidence type="ECO:0000256" key="3">
    <source>
        <dbReference type="ARBA" id="ARBA00022448"/>
    </source>
</evidence>
<feature type="domain" description="Multidrug resistance protein MdtA-like barrel-sandwich hybrid" evidence="5">
    <location>
        <begin position="70"/>
        <end position="190"/>
    </location>
</feature>
<evidence type="ECO:0000259" key="5">
    <source>
        <dbReference type="Pfam" id="PF25917"/>
    </source>
</evidence>
<accession>A0A0B9H5S2</accession>
<sequence>MKLPLPTSANYKLLKAAIGLALSVVILTGCNSESPAETKEPVVRPAMTEIVSFSSTSEMSLSGTVQAAQQADLSFRASGRLVKVLVKEGDQVKQGDLLAKLDPKDAETNLNSARIEMRNMQTEYQRAKSIFESSQAISKSQLEEIEVRFRLAQHRLDEAERRLEETHLLAPFDGIISRKHRNTHVLVQANENILSIHDLTDMEVVIDVPERLMLKEDQQSPKIMAQIPALQGKQFELALKTYSTKPDPVTQTYSVTLGFVALNDTVVLPGMMVRVIPADDKQAVSTSITVPLSAILPDNQGQQYLWLVNSENQLEKRFITTGALRGSRVEVTSNLQVGEQIVVAGTASLSENIKVRPIVMEAK</sequence>
<reference evidence="7 8" key="1">
    <citation type="submission" date="2014-12" db="EMBL/GenBank/DDBJ databases">
        <title>Genome sequencing of Photobacterium gaetbulicola AD005a.</title>
        <authorList>
            <person name="Adrian T.G.S."/>
            <person name="Chan K.G."/>
        </authorList>
    </citation>
    <scope>NUCLEOTIDE SEQUENCE [LARGE SCALE GENOMIC DNA]</scope>
    <source>
        <strain evidence="7 8">AD005a</strain>
    </source>
</reference>
<feature type="domain" description="Multidrug resistance protein MdtA-like C-terminal permuted SH3" evidence="6">
    <location>
        <begin position="288"/>
        <end position="345"/>
    </location>
</feature>
<comment type="similarity">
    <text evidence="2">Belongs to the membrane fusion protein (MFP) (TC 8.A.1) family.</text>
</comment>
<evidence type="ECO:0000256" key="1">
    <source>
        <dbReference type="ARBA" id="ARBA00004196"/>
    </source>
</evidence>
<keyword evidence="3" id="KW-0813">Transport</keyword>
<dbReference type="Gene3D" id="2.40.420.20">
    <property type="match status" value="1"/>
</dbReference>
<dbReference type="GO" id="GO:1990281">
    <property type="term" value="C:efflux pump complex"/>
    <property type="evidence" value="ECO:0007669"/>
    <property type="project" value="TreeGrafter"/>
</dbReference>
<dbReference type="InterPro" id="IPR006143">
    <property type="entry name" value="RND_pump_MFP"/>
</dbReference>
<dbReference type="EMBL" id="JWLZ01000112">
    <property type="protein sequence ID" value="KHT64217.1"/>
    <property type="molecule type" value="Genomic_DNA"/>
</dbReference>
<organism evidence="7 8">
    <name type="scientific">Photobacterium gaetbulicola</name>
    <dbReference type="NCBI Taxonomy" id="1295392"/>
    <lineage>
        <taxon>Bacteria</taxon>
        <taxon>Pseudomonadati</taxon>
        <taxon>Pseudomonadota</taxon>
        <taxon>Gammaproteobacteria</taxon>
        <taxon>Vibrionales</taxon>
        <taxon>Vibrionaceae</taxon>
        <taxon>Photobacterium</taxon>
    </lineage>
</organism>
<evidence type="ECO:0000259" key="6">
    <source>
        <dbReference type="Pfam" id="PF25967"/>
    </source>
</evidence>
<feature type="coiled-coil region" evidence="4">
    <location>
        <begin position="110"/>
        <end position="162"/>
    </location>
</feature>
<dbReference type="InterPro" id="IPR058625">
    <property type="entry name" value="MdtA-like_BSH"/>
</dbReference>
<protein>
    <submittedName>
        <fullName evidence="7">Hemolysin secretion protein D</fullName>
    </submittedName>
</protein>
<comment type="subcellular location">
    <subcellularLocation>
        <location evidence="1">Cell envelope</location>
    </subcellularLocation>
</comment>
<dbReference type="PANTHER" id="PTHR30469">
    <property type="entry name" value="MULTIDRUG RESISTANCE PROTEIN MDTA"/>
    <property type="match status" value="1"/>
</dbReference>
<comment type="caution">
    <text evidence="7">The sequence shown here is derived from an EMBL/GenBank/DDBJ whole genome shotgun (WGS) entry which is preliminary data.</text>
</comment>
<evidence type="ECO:0000256" key="2">
    <source>
        <dbReference type="ARBA" id="ARBA00009477"/>
    </source>
</evidence>
<dbReference type="Gene3D" id="2.40.50.100">
    <property type="match status" value="1"/>
</dbReference>
<gene>
    <name evidence="7" type="ORF">RJ45_07505</name>
</gene>
<name>A0A0B9H5S2_9GAMM</name>
<dbReference type="InterPro" id="IPR058627">
    <property type="entry name" value="MdtA-like_C"/>
</dbReference>
<dbReference type="NCBIfam" id="TIGR01730">
    <property type="entry name" value="RND_mfp"/>
    <property type="match status" value="1"/>
</dbReference>
<dbReference type="PANTHER" id="PTHR30469:SF20">
    <property type="entry name" value="EFFLUX RND TRANSPORTER PERIPLASMIC ADAPTOR SUBUNIT"/>
    <property type="match status" value="1"/>
</dbReference>
<dbReference type="Proteomes" id="UP000031278">
    <property type="component" value="Unassembled WGS sequence"/>
</dbReference>
<dbReference type="GO" id="GO:0015562">
    <property type="term" value="F:efflux transmembrane transporter activity"/>
    <property type="evidence" value="ECO:0007669"/>
    <property type="project" value="TreeGrafter"/>
</dbReference>
<dbReference type="RefSeq" id="WP_039460315.1">
    <property type="nucleotide sequence ID" value="NZ_JWLZ01000112.1"/>
</dbReference>
<dbReference type="Pfam" id="PF25917">
    <property type="entry name" value="BSH_RND"/>
    <property type="match status" value="1"/>
</dbReference>
<dbReference type="Gene3D" id="2.40.30.170">
    <property type="match status" value="1"/>
</dbReference>
<dbReference type="SUPFAM" id="SSF111369">
    <property type="entry name" value="HlyD-like secretion proteins"/>
    <property type="match status" value="1"/>
</dbReference>
<evidence type="ECO:0000313" key="8">
    <source>
        <dbReference type="Proteomes" id="UP000031278"/>
    </source>
</evidence>
<dbReference type="Pfam" id="PF25967">
    <property type="entry name" value="RND-MFP_C"/>
    <property type="match status" value="1"/>
</dbReference>
<evidence type="ECO:0000256" key="4">
    <source>
        <dbReference type="SAM" id="Coils"/>
    </source>
</evidence>
<dbReference type="AlphaFoldDB" id="A0A0B9H5S2"/>
<proteinExistence type="inferred from homology"/>
<dbReference type="Gene3D" id="1.10.287.470">
    <property type="entry name" value="Helix hairpin bin"/>
    <property type="match status" value="1"/>
</dbReference>
<evidence type="ECO:0000313" key="7">
    <source>
        <dbReference type="EMBL" id="KHT64217.1"/>
    </source>
</evidence>
<keyword evidence="4" id="KW-0175">Coiled coil</keyword>